<keyword evidence="12 14" id="KW-0472">Membrane</keyword>
<feature type="transmembrane region" description="Helical" evidence="14">
    <location>
        <begin position="12"/>
        <end position="31"/>
    </location>
</feature>
<organism evidence="16 17">
    <name type="scientific">Pseudomonas azadiae</name>
    <dbReference type="NCBI Taxonomy" id="2843612"/>
    <lineage>
        <taxon>Bacteria</taxon>
        <taxon>Pseudomonadati</taxon>
        <taxon>Pseudomonadota</taxon>
        <taxon>Gammaproteobacteria</taxon>
        <taxon>Pseudomonadales</taxon>
        <taxon>Pseudomonadaceae</taxon>
        <taxon>Pseudomonas</taxon>
    </lineage>
</organism>
<keyword evidence="11" id="KW-0443">Lipid metabolism</keyword>
<evidence type="ECO:0000256" key="4">
    <source>
        <dbReference type="ARBA" id="ARBA00022692"/>
    </source>
</evidence>
<keyword evidence="6" id="KW-0256">Endoplasmic reticulum</keyword>
<evidence type="ECO:0000256" key="6">
    <source>
        <dbReference type="ARBA" id="ARBA00022824"/>
    </source>
</evidence>
<protein>
    <submittedName>
        <fullName evidence="16">Sterol desaturase family protein</fullName>
    </submittedName>
</protein>
<evidence type="ECO:0000256" key="12">
    <source>
        <dbReference type="ARBA" id="ARBA00023136"/>
    </source>
</evidence>
<dbReference type="EMBL" id="JAHSTY010000002">
    <property type="protein sequence ID" value="MBV4455741.1"/>
    <property type="molecule type" value="Genomic_DNA"/>
</dbReference>
<evidence type="ECO:0000256" key="1">
    <source>
        <dbReference type="ARBA" id="ARBA00001947"/>
    </source>
</evidence>
<keyword evidence="17" id="KW-1185">Reference proteome</keyword>
<dbReference type="Pfam" id="PF04116">
    <property type="entry name" value="FA_hydroxylase"/>
    <property type="match status" value="1"/>
</dbReference>
<dbReference type="RefSeq" id="WP_169376000.1">
    <property type="nucleotide sequence ID" value="NZ_JAHSTY010000002.1"/>
</dbReference>
<dbReference type="InterPro" id="IPR014430">
    <property type="entry name" value="Scs7"/>
</dbReference>
<evidence type="ECO:0000256" key="2">
    <source>
        <dbReference type="ARBA" id="ARBA00004477"/>
    </source>
</evidence>
<keyword evidence="13" id="KW-0275">Fatty acid biosynthesis</keyword>
<keyword evidence="10" id="KW-0560">Oxidoreductase</keyword>
<comment type="caution">
    <text evidence="16">The sequence shown here is derived from an EMBL/GenBank/DDBJ whole genome shotgun (WGS) entry which is preliminary data.</text>
</comment>
<accession>A0ABS6P6T0</accession>
<keyword evidence="5" id="KW-0479">Metal-binding</keyword>
<keyword evidence="4 14" id="KW-0812">Transmembrane</keyword>
<evidence type="ECO:0000256" key="10">
    <source>
        <dbReference type="ARBA" id="ARBA00023002"/>
    </source>
</evidence>
<keyword evidence="7" id="KW-0276">Fatty acid metabolism</keyword>
<dbReference type="PANTHER" id="PTHR12863:SF1">
    <property type="entry name" value="FATTY ACID 2-HYDROXYLASE"/>
    <property type="match status" value="1"/>
</dbReference>
<dbReference type="PANTHER" id="PTHR12863">
    <property type="entry name" value="FATTY ACID HYDROXYLASE"/>
    <property type="match status" value="1"/>
</dbReference>
<evidence type="ECO:0000256" key="8">
    <source>
        <dbReference type="ARBA" id="ARBA00022833"/>
    </source>
</evidence>
<evidence type="ECO:0000256" key="3">
    <source>
        <dbReference type="ARBA" id="ARBA00022516"/>
    </source>
</evidence>
<name>A0ABS6P6T0_9PSED</name>
<sequence length="189" mass="21712">MAASNKWLMSSAAYYLDFFTIPLFIGLALWLAPLAPWQLLAGLLAWTLVEYSAHRFLFHSLYRREHWTHHIDVLAYIGVSSWKTSSTFAALLLLAWYTGLTSVFIGAVTGYFYYISVHYVMHRPEHWAYRYIPGLVANHDLHHRQGIEKNFGVSSPLWDYVFRTFIGKPARVETASESHVAVINQTEGT</sequence>
<evidence type="ECO:0000256" key="7">
    <source>
        <dbReference type="ARBA" id="ARBA00022832"/>
    </source>
</evidence>
<dbReference type="Proteomes" id="UP001048976">
    <property type="component" value="Unassembled WGS sequence"/>
</dbReference>
<evidence type="ECO:0000313" key="17">
    <source>
        <dbReference type="Proteomes" id="UP001048976"/>
    </source>
</evidence>
<proteinExistence type="predicted"/>
<keyword evidence="8" id="KW-0862">Zinc</keyword>
<feature type="domain" description="Fatty acid hydroxylase" evidence="15">
    <location>
        <begin position="40"/>
        <end position="164"/>
    </location>
</feature>
<evidence type="ECO:0000256" key="9">
    <source>
        <dbReference type="ARBA" id="ARBA00022989"/>
    </source>
</evidence>
<evidence type="ECO:0000313" key="16">
    <source>
        <dbReference type="EMBL" id="MBV4455741.1"/>
    </source>
</evidence>
<evidence type="ECO:0000256" key="13">
    <source>
        <dbReference type="ARBA" id="ARBA00023160"/>
    </source>
</evidence>
<gene>
    <name evidence="16" type="ORF">KVG91_24465</name>
</gene>
<evidence type="ECO:0000259" key="15">
    <source>
        <dbReference type="Pfam" id="PF04116"/>
    </source>
</evidence>
<evidence type="ECO:0000256" key="11">
    <source>
        <dbReference type="ARBA" id="ARBA00023098"/>
    </source>
</evidence>
<evidence type="ECO:0000256" key="5">
    <source>
        <dbReference type="ARBA" id="ARBA00022723"/>
    </source>
</evidence>
<keyword evidence="9 14" id="KW-1133">Transmembrane helix</keyword>
<comment type="cofactor">
    <cofactor evidence="1">
        <name>Zn(2+)</name>
        <dbReference type="ChEBI" id="CHEBI:29105"/>
    </cofactor>
</comment>
<comment type="subcellular location">
    <subcellularLocation>
        <location evidence="2">Endoplasmic reticulum membrane</location>
        <topology evidence="2">Multi-pass membrane protein</topology>
    </subcellularLocation>
</comment>
<feature type="transmembrane region" description="Helical" evidence="14">
    <location>
        <begin position="103"/>
        <end position="121"/>
    </location>
</feature>
<dbReference type="InterPro" id="IPR006694">
    <property type="entry name" value="Fatty_acid_hydroxylase"/>
</dbReference>
<reference evidence="16" key="1">
    <citation type="submission" date="2021-06" db="EMBL/GenBank/DDBJ databases">
        <title>Updating the genus Pseudomonas: Description of 43 new species and partition of the Pseudomonas putida group.</title>
        <authorList>
            <person name="Girard L."/>
            <person name="Lood C."/>
            <person name="Vandamme P."/>
            <person name="Rokni-Zadeh H."/>
            <person name="Van Noort V."/>
            <person name="Hofte M."/>
            <person name="Lavigne R."/>
            <person name="De Mot R."/>
        </authorList>
    </citation>
    <scope>NUCLEOTIDE SEQUENCE</scope>
    <source>
        <strain evidence="16">SWRI103</strain>
    </source>
</reference>
<keyword evidence="3" id="KW-0444">Lipid biosynthesis</keyword>
<evidence type="ECO:0000256" key="14">
    <source>
        <dbReference type="SAM" id="Phobius"/>
    </source>
</evidence>